<dbReference type="EMBL" id="CP009962">
    <property type="protein sequence ID" value="AIY39523.1"/>
    <property type="molecule type" value="Genomic_DNA"/>
</dbReference>
<evidence type="ECO:0008006" key="3">
    <source>
        <dbReference type="Google" id="ProtNLM"/>
    </source>
</evidence>
<evidence type="ECO:0000313" key="2">
    <source>
        <dbReference type="Proteomes" id="UP000030302"/>
    </source>
</evidence>
<dbReference type="KEGG" id="care:LT85_0363"/>
<keyword evidence="2" id="KW-1185">Reference proteome</keyword>
<reference evidence="2" key="1">
    <citation type="journal article" date="2014" name="Soil Biol. Biochem.">
        <title>Structure and function of bacterial communities in ageing soils: Insights from the Mendocino ecological staircase.</title>
        <authorList>
            <person name="Uroz S."/>
            <person name="Tech J.J."/>
            <person name="Sawaya N.A."/>
            <person name="Frey-Klett P."/>
            <person name="Leveau J.H.J."/>
        </authorList>
    </citation>
    <scope>NUCLEOTIDE SEQUENCE [LARGE SCALE GENOMIC DNA]</scope>
    <source>
        <strain evidence="2">Cal35</strain>
    </source>
</reference>
<accession>A0A0A1F472</accession>
<gene>
    <name evidence="1" type="ORF">LT85_0363</name>
</gene>
<name>A0A0A1F472_9BURK</name>
<dbReference type="AlphaFoldDB" id="A0A0A1F472"/>
<proteinExistence type="predicted"/>
<dbReference type="OrthoDB" id="7052188at2"/>
<protein>
    <recommendedName>
        <fullName evidence="3">Lipoprotein</fullName>
    </recommendedName>
</protein>
<dbReference type="RefSeq" id="WP_038484561.1">
    <property type="nucleotide sequence ID" value="NZ_CP009962.1"/>
</dbReference>
<evidence type="ECO:0000313" key="1">
    <source>
        <dbReference type="EMBL" id="AIY39523.1"/>
    </source>
</evidence>
<dbReference type="Proteomes" id="UP000030302">
    <property type="component" value="Chromosome"/>
</dbReference>
<dbReference type="PROSITE" id="PS51257">
    <property type="entry name" value="PROKAR_LIPOPROTEIN"/>
    <property type="match status" value="1"/>
</dbReference>
<dbReference type="STRING" id="279058.LT85_0363"/>
<dbReference type="HOGENOM" id="CLU_755880_0_0_4"/>
<sequence length="366" mass="40370">MLHFIRSISYFLTTVLLAACVSGEALVVEPYSIPKQRINAFNDSLPCFGRMLSAYIDQPLPIEVGVVKDATGASKDEEIPVDLRDMAVSTLSKIGGPLSIIYRPTMEEAQLFNIGGAALIPSRAFGYDTIFTLYGAVTEFDRAVYDSKHSQNLSTESGGGKGLLNVDFGRNQQKTSTRIVMDFYANQTTMFSIANHTASTNAMVLNLDSVDHNYDISINGNSIGWSDSISRIEARHASVRLLVELGIIETLGKAVPVPYWKCVPGGIEDPETVQTARREFVQIQEAQNMQTIANSHTLSFTQIRRARTPLEKEQKFNTLVSAYALSGQYPETGGDLRDRLLKEAGFSSSDFVNPDAYVALWKKLPY</sequence>
<organism evidence="1 2">
    <name type="scientific">Collimonas arenae</name>
    <dbReference type="NCBI Taxonomy" id="279058"/>
    <lineage>
        <taxon>Bacteria</taxon>
        <taxon>Pseudomonadati</taxon>
        <taxon>Pseudomonadota</taxon>
        <taxon>Betaproteobacteria</taxon>
        <taxon>Burkholderiales</taxon>
        <taxon>Oxalobacteraceae</taxon>
        <taxon>Collimonas</taxon>
    </lineage>
</organism>